<dbReference type="OrthoDB" id="5592268at2759"/>
<name>A0A2T9Y718_9FUNG</name>
<gene>
    <name evidence="1" type="ORF">BB560_006393</name>
</gene>
<reference evidence="1 2" key="1">
    <citation type="journal article" date="2018" name="MBio">
        <title>Comparative Genomics Reveals the Core Gene Toolbox for the Fungus-Insect Symbiosis.</title>
        <authorList>
            <person name="Wang Y."/>
            <person name="Stata M."/>
            <person name="Wang W."/>
            <person name="Stajich J.E."/>
            <person name="White M.M."/>
            <person name="Moncalvo J.M."/>
        </authorList>
    </citation>
    <scope>NUCLEOTIDE SEQUENCE [LARGE SCALE GENOMIC DNA]</scope>
    <source>
        <strain evidence="1 2">SC-DP-2</strain>
    </source>
</reference>
<proteinExistence type="predicted"/>
<comment type="caution">
    <text evidence="1">The sequence shown here is derived from an EMBL/GenBank/DDBJ whole genome shotgun (WGS) entry which is preliminary data.</text>
</comment>
<organism evidence="1 2">
    <name type="scientific">Smittium megazygosporum</name>
    <dbReference type="NCBI Taxonomy" id="133381"/>
    <lineage>
        <taxon>Eukaryota</taxon>
        <taxon>Fungi</taxon>
        <taxon>Fungi incertae sedis</taxon>
        <taxon>Zoopagomycota</taxon>
        <taxon>Kickxellomycotina</taxon>
        <taxon>Harpellomycetes</taxon>
        <taxon>Harpellales</taxon>
        <taxon>Legeriomycetaceae</taxon>
        <taxon>Smittium</taxon>
    </lineage>
</organism>
<dbReference type="Proteomes" id="UP000245609">
    <property type="component" value="Unassembled WGS sequence"/>
</dbReference>
<feature type="non-terminal residue" evidence="1">
    <location>
        <position position="1"/>
    </location>
</feature>
<dbReference type="AlphaFoldDB" id="A0A2T9Y718"/>
<keyword evidence="2" id="KW-1185">Reference proteome</keyword>
<protein>
    <submittedName>
        <fullName evidence="1">Uncharacterized protein</fullName>
    </submittedName>
</protein>
<evidence type="ECO:0000313" key="1">
    <source>
        <dbReference type="EMBL" id="PVU88116.1"/>
    </source>
</evidence>
<evidence type="ECO:0000313" key="2">
    <source>
        <dbReference type="Proteomes" id="UP000245609"/>
    </source>
</evidence>
<accession>A0A2T9Y718</accession>
<dbReference type="EMBL" id="MBFS01003191">
    <property type="protein sequence ID" value="PVU88116.1"/>
    <property type="molecule type" value="Genomic_DNA"/>
</dbReference>
<sequence length="158" mass="18124">PAQLLYGCDIILPHQWTPPAEQDDLEEAIMERVKATEKEIPEIRNLAQANSVKAKSIEKESYDRTVTVYNFNVGDSVLLSVEGIRSKFEPAWTGPYKVTEQLQRGNYIIKDSRNNFDVVNGDRLKKFISGNRRVPEDDKDMKQLLGSYPYQYINSKTP</sequence>